<evidence type="ECO:0000313" key="4">
    <source>
        <dbReference type="Proteomes" id="UP000275846"/>
    </source>
</evidence>
<dbReference type="GO" id="GO:0004095">
    <property type="term" value="F:carnitine O-palmitoyltransferase activity"/>
    <property type="evidence" value="ECO:0007669"/>
    <property type="project" value="TreeGrafter"/>
</dbReference>
<evidence type="ECO:0000256" key="1">
    <source>
        <dbReference type="ARBA" id="ARBA00005232"/>
    </source>
</evidence>
<evidence type="ECO:0000313" key="5">
    <source>
        <dbReference type="WBParaSite" id="SSLN_0001683901-mRNA-1"/>
    </source>
</evidence>
<name>A0A183TIC9_SCHSO</name>
<dbReference type="PANTHER" id="PTHR22589:SF16">
    <property type="entry name" value="CARNITINE O-PALMITOYLTRANSFERASE 2, MITOCHONDRIAL"/>
    <property type="match status" value="1"/>
</dbReference>
<dbReference type="InterPro" id="IPR039551">
    <property type="entry name" value="Cho/carn_acyl_trans"/>
</dbReference>
<comment type="similarity">
    <text evidence="1">Belongs to the carnitine/choline acetyltransferase family.</text>
</comment>
<reference evidence="3 4" key="2">
    <citation type="submission" date="2018-11" db="EMBL/GenBank/DDBJ databases">
        <authorList>
            <consortium name="Pathogen Informatics"/>
        </authorList>
    </citation>
    <scope>NUCLEOTIDE SEQUENCE [LARGE SCALE GENOMIC DNA]</scope>
    <source>
        <strain evidence="3 4">NST_G2</strain>
    </source>
</reference>
<dbReference type="OrthoDB" id="240216at2759"/>
<dbReference type="Proteomes" id="UP000275846">
    <property type="component" value="Unassembled WGS sequence"/>
</dbReference>
<protein>
    <submittedName>
        <fullName evidence="5">Carn_acyltransf domain-containing protein</fullName>
    </submittedName>
</protein>
<dbReference type="Gene3D" id="3.30.559.10">
    <property type="entry name" value="Chloramphenicol acetyltransferase-like domain"/>
    <property type="match status" value="1"/>
</dbReference>
<dbReference type="Pfam" id="PF00755">
    <property type="entry name" value="Carn_acyltransf"/>
    <property type="match status" value="1"/>
</dbReference>
<dbReference type="InterPro" id="IPR023213">
    <property type="entry name" value="CAT-like_dom_sf"/>
</dbReference>
<keyword evidence="4" id="KW-1185">Reference proteome</keyword>
<dbReference type="EMBL" id="UYSU01040829">
    <property type="protein sequence ID" value="VDM02613.1"/>
    <property type="molecule type" value="Genomic_DNA"/>
</dbReference>
<dbReference type="AlphaFoldDB" id="A0A183TIC9"/>
<evidence type="ECO:0000259" key="2">
    <source>
        <dbReference type="Pfam" id="PF00755"/>
    </source>
</evidence>
<dbReference type="InterPro" id="IPR000542">
    <property type="entry name" value="Carn_acyl_trans"/>
</dbReference>
<sequence>MVWSRVRSSGDATLGIGYGWLITANKPEMAIPVSLVFFGNVILSKSLAAVRLLAGLESETPGTTRRVAHDKVHCCPAATYESCSTAAFKHGRTETIRSATVETRRFVELIREHKDDVRVPASGGDLREALIKCSVKHNQLSKEAAMGQGWDRHLLVLKHFAEEAADGTKSLPSIFEDPNYQRINQIILSTSTLSSPALQGATFAPTDANGYGVGYLIDVSQYG</sequence>
<organism evidence="5">
    <name type="scientific">Schistocephalus solidus</name>
    <name type="common">Tapeworm</name>
    <dbReference type="NCBI Taxonomy" id="70667"/>
    <lineage>
        <taxon>Eukaryota</taxon>
        <taxon>Metazoa</taxon>
        <taxon>Spiralia</taxon>
        <taxon>Lophotrochozoa</taxon>
        <taxon>Platyhelminthes</taxon>
        <taxon>Cestoda</taxon>
        <taxon>Eucestoda</taxon>
        <taxon>Diphyllobothriidea</taxon>
        <taxon>Diphyllobothriidae</taxon>
        <taxon>Schistocephalus</taxon>
    </lineage>
</organism>
<dbReference type="STRING" id="70667.A0A183TIC9"/>
<dbReference type="SUPFAM" id="SSF52777">
    <property type="entry name" value="CoA-dependent acyltransferases"/>
    <property type="match status" value="1"/>
</dbReference>
<dbReference type="GO" id="GO:0006635">
    <property type="term" value="P:fatty acid beta-oxidation"/>
    <property type="evidence" value="ECO:0007669"/>
    <property type="project" value="TreeGrafter"/>
</dbReference>
<gene>
    <name evidence="3" type="ORF">SSLN_LOCUS16227</name>
</gene>
<dbReference type="WBParaSite" id="SSLN_0001683901-mRNA-1">
    <property type="protein sequence ID" value="SSLN_0001683901-mRNA-1"/>
    <property type="gene ID" value="SSLN_0001683901"/>
</dbReference>
<accession>A0A183TIC9</accession>
<proteinExistence type="inferred from homology"/>
<reference evidence="5" key="1">
    <citation type="submission" date="2016-06" db="UniProtKB">
        <authorList>
            <consortium name="WormBaseParasite"/>
        </authorList>
    </citation>
    <scope>IDENTIFICATION</scope>
</reference>
<feature type="domain" description="Choline/carnitine acyltransferase" evidence="2">
    <location>
        <begin position="67"/>
        <end position="218"/>
    </location>
</feature>
<evidence type="ECO:0000313" key="3">
    <source>
        <dbReference type="EMBL" id="VDM02613.1"/>
    </source>
</evidence>
<dbReference type="GO" id="GO:0005739">
    <property type="term" value="C:mitochondrion"/>
    <property type="evidence" value="ECO:0007669"/>
    <property type="project" value="TreeGrafter"/>
</dbReference>
<dbReference type="PANTHER" id="PTHR22589">
    <property type="entry name" value="CARNITINE O-ACYLTRANSFERASE"/>
    <property type="match status" value="1"/>
</dbReference>